<keyword evidence="2" id="KW-0812">Transmembrane</keyword>
<organism evidence="3 4">
    <name type="scientific">Melanomma pulvis-pyrius CBS 109.77</name>
    <dbReference type="NCBI Taxonomy" id="1314802"/>
    <lineage>
        <taxon>Eukaryota</taxon>
        <taxon>Fungi</taxon>
        <taxon>Dikarya</taxon>
        <taxon>Ascomycota</taxon>
        <taxon>Pezizomycotina</taxon>
        <taxon>Dothideomycetes</taxon>
        <taxon>Pleosporomycetidae</taxon>
        <taxon>Pleosporales</taxon>
        <taxon>Melanommataceae</taxon>
        <taxon>Melanomma</taxon>
    </lineage>
</organism>
<sequence>MSEQPNVVEQVCRLFQHICANEDSKEKLALNPYSSLLTSYVGTRKAASLLPLLATAVPPSILALALTNVPAVSRLLWSEFLDDKTPAWFTALPTDVQQYLSGEFGPTTRASNTAPITVASSAASISITSSTASASPTALGNARGEGNSGLPLWAKIVIGIAVPLFVIGLIACIILCCCRRRRSRRRKGVTSRTPTPAFISSSNQGPQRSDRPAEHVPLRGGYYSNSSPDSNHRISRSSHHLSSSSDDFRTPVGGPSYEDMQPTGVIHPAHRARRDSRQSLNSLHSVPEVPEPMHQHHHRGATDATSIPYAKSGGQTARGAQPNLSTAGQGIYAGYNNPYHNYDADYRPENPFDDHSRQNNGYMSGGGNEYRGEGGQSHDTGLFIPAASYGRERPVGQSYNDSSWPLKSTHEGGYSGAHGGRNARRNSWETGDDYPAYKM</sequence>
<reference evidence="3" key="1">
    <citation type="journal article" date="2020" name="Stud. Mycol.">
        <title>101 Dothideomycetes genomes: a test case for predicting lifestyles and emergence of pathogens.</title>
        <authorList>
            <person name="Haridas S."/>
            <person name="Albert R."/>
            <person name="Binder M."/>
            <person name="Bloem J."/>
            <person name="Labutti K."/>
            <person name="Salamov A."/>
            <person name="Andreopoulos B."/>
            <person name="Baker S."/>
            <person name="Barry K."/>
            <person name="Bills G."/>
            <person name="Bluhm B."/>
            <person name="Cannon C."/>
            <person name="Castanera R."/>
            <person name="Culley D."/>
            <person name="Daum C."/>
            <person name="Ezra D."/>
            <person name="Gonzalez J."/>
            <person name="Henrissat B."/>
            <person name="Kuo A."/>
            <person name="Liang C."/>
            <person name="Lipzen A."/>
            <person name="Lutzoni F."/>
            <person name="Magnuson J."/>
            <person name="Mondo S."/>
            <person name="Nolan M."/>
            <person name="Ohm R."/>
            <person name="Pangilinan J."/>
            <person name="Park H.-J."/>
            <person name="Ramirez L."/>
            <person name="Alfaro M."/>
            <person name="Sun H."/>
            <person name="Tritt A."/>
            <person name="Yoshinaga Y."/>
            <person name="Zwiers L.-H."/>
            <person name="Turgeon B."/>
            <person name="Goodwin S."/>
            <person name="Spatafora J."/>
            <person name="Crous P."/>
            <person name="Grigoriev I."/>
        </authorList>
    </citation>
    <scope>NUCLEOTIDE SEQUENCE</scope>
    <source>
        <strain evidence="3">CBS 109.77</strain>
    </source>
</reference>
<proteinExistence type="predicted"/>
<keyword evidence="2" id="KW-0472">Membrane</keyword>
<name>A0A6A6X4H3_9PLEO</name>
<evidence type="ECO:0000256" key="1">
    <source>
        <dbReference type="SAM" id="MobiDB-lite"/>
    </source>
</evidence>
<dbReference type="AlphaFoldDB" id="A0A6A6X4H3"/>
<dbReference type="Proteomes" id="UP000799757">
    <property type="component" value="Unassembled WGS sequence"/>
</dbReference>
<dbReference type="EMBL" id="MU002020">
    <property type="protein sequence ID" value="KAF2791410.1"/>
    <property type="molecule type" value="Genomic_DNA"/>
</dbReference>
<feature type="region of interest" description="Disordered" evidence="1">
    <location>
        <begin position="185"/>
        <end position="264"/>
    </location>
</feature>
<evidence type="ECO:0000313" key="3">
    <source>
        <dbReference type="EMBL" id="KAF2791410.1"/>
    </source>
</evidence>
<feature type="transmembrane region" description="Helical" evidence="2">
    <location>
        <begin position="49"/>
        <end position="71"/>
    </location>
</feature>
<feature type="region of interest" description="Disordered" evidence="1">
    <location>
        <begin position="286"/>
        <end position="329"/>
    </location>
</feature>
<gene>
    <name evidence="3" type="ORF">K505DRAFT_376794</name>
</gene>
<feature type="compositionally biased region" description="Gly residues" evidence="1">
    <location>
        <begin position="363"/>
        <end position="375"/>
    </location>
</feature>
<evidence type="ECO:0000313" key="4">
    <source>
        <dbReference type="Proteomes" id="UP000799757"/>
    </source>
</evidence>
<accession>A0A6A6X4H3</accession>
<dbReference type="OrthoDB" id="5419608at2759"/>
<feature type="transmembrane region" description="Helical" evidence="2">
    <location>
        <begin position="152"/>
        <end position="177"/>
    </location>
</feature>
<keyword evidence="2" id="KW-1133">Transmembrane helix</keyword>
<keyword evidence="4" id="KW-1185">Reference proteome</keyword>
<feature type="compositionally biased region" description="Polar residues" evidence="1">
    <location>
        <begin position="397"/>
        <end position="406"/>
    </location>
</feature>
<feature type="region of interest" description="Disordered" evidence="1">
    <location>
        <begin position="353"/>
        <end position="439"/>
    </location>
</feature>
<evidence type="ECO:0000256" key="2">
    <source>
        <dbReference type="SAM" id="Phobius"/>
    </source>
</evidence>
<feature type="compositionally biased region" description="Basic and acidic residues" evidence="1">
    <location>
        <begin position="208"/>
        <end position="217"/>
    </location>
</feature>
<protein>
    <submittedName>
        <fullName evidence="3">Uncharacterized protein</fullName>
    </submittedName>
</protein>
<feature type="compositionally biased region" description="Polar residues" evidence="1">
    <location>
        <begin position="190"/>
        <end position="207"/>
    </location>
</feature>